<accession>A0A944QU40</accession>
<keyword evidence="5 10" id="KW-0378">Hydrolase</keyword>
<dbReference type="Pfam" id="PF09721">
    <property type="entry name" value="Exosortase_EpsH"/>
    <property type="match status" value="1"/>
</dbReference>
<sequence>MTNVDVIKGWKTSTLVWVILAVTTVLLFYGFWGGIKDFIRIWNAREEYGYAYFIPFISAYLIWQRRDQLILETFKPSLLGIFIVLVGGVFLHMGELGGTYTLVQYALVLTVIGLAYALLGWPAFKIVAGPLLLLFFIVPLPPFLYNSLSGKLQLISSQLGVEVIRWFGISVYLEGNVIDLGDYKLQVVEACDGLRYLFPLVSLTFLAVYLYRVEFWKKVIVFLSSIPITVLMNSFRIGVIGVLVDNWGKEHADGFLHYFEGWVIFMACLLILLLEMALLAKIGRNKKRLRDVFGLEASKALPEGIVYSTRPITPVHYAILASVAAVAMSTLYVQTLQQTLPERQTFSGFPMQIDNWHGDEDRLEDVYLKTLKLDDYLIGDYADSLGSEVNFYVAYYANQQAGSSIHSPRSCIPGGGWEIETVTQLELPGLQVNGKPLNVNRLIIKRGEIKQLVYYWFQQRGRVITNEWLAKWYLFFDGLTKQRTDGALVRLTTSIGVGEEWADGDRRLADFAEKVVPHLAEYVPN</sequence>
<feature type="transmembrane region" description="Helical" evidence="8">
    <location>
        <begin position="47"/>
        <end position="63"/>
    </location>
</feature>
<feature type="domain" description="Methanolan biosynthesis EpsI" evidence="9">
    <location>
        <begin position="319"/>
        <end position="522"/>
    </location>
</feature>
<dbReference type="NCBIfam" id="TIGR02602">
    <property type="entry name" value="8TM_EpsH"/>
    <property type="match status" value="1"/>
</dbReference>
<evidence type="ECO:0000259" key="9">
    <source>
        <dbReference type="Pfam" id="PF11984"/>
    </source>
</evidence>
<dbReference type="NCBIfam" id="TIGR02914">
    <property type="entry name" value="EpsI_fam"/>
    <property type="match status" value="1"/>
</dbReference>
<comment type="subcellular location">
    <subcellularLocation>
        <location evidence="1">Cell membrane</location>
        <topology evidence="1">Multi-pass membrane protein</topology>
    </subcellularLocation>
</comment>
<evidence type="ECO:0000256" key="2">
    <source>
        <dbReference type="ARBA" id="ARBA00022475"/>
    </source>
</evidence>
<feature type="transmembrane region" description="Helical" evidence="8">
    <location>
        <begin position="127"/>
        <end position="145"/>
    </location>
</feature>
<dbReference type="Pfam" id="PF11984">
    <property type="entry name" value="DUF3485"/>
    <property type="match status" value="1"/>
</dbReference>
<dbReference type="GO" id="GO:0006508">
    <property type="term" value="P:proteolysis"/>
    <property type="evidence" value="ECO:0007669"/>
    <property type="project" value="UniProtKB-KW"/>
</dbReference>
<dbReference type="AlphaFoldDB" id="A0A944QU40"/>
<comment type="caution">
    <text evidence="10">The sequence shown here is derived from an EMBL/GenBank/DDBJ whole genome shotgun (WGS) entry which is preliminary data.</text>
</comment>
<feature type="transmembrane region" description="Helical" evidence="8">
    <location>
        <begin position="193"/>
        <end position="212"/>
    </location>
</feature>
<name>A0A944QU40_9GAMM</name>
<evidence type="ECO:0000256" key="4">
    <source>
        <dbReference type="ARBA" id="ARBA00022692"/>
    </source>
</evidence>
<evidence type="ECO:0000256" key="6">
    <source>
        <dbReference type="ARBA" id="ARBA00022989"/>
    </source>
</evidence>
<feature type="transmembrane region" description="Helical" evidence="8">
    <location>
        <begin position="69"/>
        <end position="90"/>
    </location>
</feature>
<evidence type="ECO:0000313" key="10">
    <source>
        <dbReference type="EMBL" id="MBT2990648.1"/>
    </source>
</evidence>
<dbReference type="EC" id="3.4.22.-" evidence="10"/>
<keyword evidence="4 8" id="KW-0812">Transmembrane</keyword>
<feature type="transmembrane region" description="Helical" evidence="8">
    <location>
        <begin position="262"/>
        <end position="280"/>
    </location>
</feature>
<dbReference type="GO" id="GO:0008233">
    <property type="term" value="F:peptidase activity"/>
    <property type="evidence" value="ECO:0007669"/>
    <property type="project" value="UniProtKB-KW"/>
</dbReference>
<evidence type="ECO:0000256" key="7">
    <source>
        <dbReference type="ARBA" id="ARBA00023136"/>
    </source>
</evidence>
<evidence type="ECO:0000256" key="3">
    <source>
        <dbReference type="ARBA" id="ARBA00022670"/>
    </source>
</evidence>
<protein>
    <submittedName>
        <fullName evidence="10">VPLPA-CTERM-specific exosortase XrtD</fullName>
        <ecNumber evidence="10">3.4.22.-</ecNumber>
    </submittedName>
</protein>
<dbReference type="NCBIfam" id="TIGR04178">
    <property type="entry name" value="exo_archaeo"/>
    <property type="match status" value="1"/>
</dbReference>
<gene>
    <name evidence="10" type="primary">xrtD</name>
    <name evidence="10" type="ORF">KME65_16955</name>
</gene>
<feature type="transmembrane region" description="Helical" evidence="8">
    <location>
        <begin position="15"/>
        <end position="35"/>
    </location>
</feature>
<reference evidence="10 11" key="1">
    <citation type="submission" date="2021-05" db="EMBL/GenBank/DDBJ databases">
        <title>Genetic and Functional Diversity in Clade A Lucinid endosymbionts from the Bahamas.</title>
        <authorList>
            <person name="Giani N.M."/>
            <person name="Engel A.S."/>
            <person name="Campbell B.J."/>
        </authorList>
    </citation>
    <scope>NUCLEOTIDE SEQUENCE [LARGE SCALE GENOMIC DNA]</scope>
    <source>
        <strain evidence="10">LUC16012Gg_MoonRockCtena</strain>
    </source>
</reference>
<proteinExistence type="predicted"/>
<evidence type="ECO:0000256" key="1">
    <source>
        <dbReference type="ARBA" id="ARBA00004651"/>
    </source>
</evidence>
<feature type="transmembrane region" description="Helical" evidence="8">
    <location>
        <begin position="315"/>
        <end position="333"/>
    </location>
</feature>
<keyword evidence="7 8" id="KW-0472">Membrane</keyword>
<feature type="transmembrane region" description="Helical" evidence="8">
    <location>
        <begin position="102"/>
        <end position="121"/>
    </location>
</feature>
<evidence type="ECO:0000256" key="5">
    <source>
        <dbReference type="ARBA" id="ARBA00022801"/>
    </source>
</evidence>
<keyword evidence="3" id="KW-0645">Protease</keyword>
<dbReference type="EMBL" id="JAHHGM010000019">
    <property type="protein sequence ID" value="MBT2990648.1"/>
    <property type="molecule type" value="Genomic_DNA"/>
</dbReference>
<organism evidence="10 11">
    <name type="scientific">Candidatus Thiodiazotropha taylori</name>
    <dbReference type="NCBI Taxonomy" id="2792791"/>
    <lineage>
        <taxon>Bacteria</taxon>
        <taxon>Pseudomonadati</taxon>
        <taxon>Pseudomonadota</taxon>
        <taxon>Gammaproteobacteria</taxon>
        <taxon>Chromatiales</taxon>
        <taxon>Sedimenticolaceae</taxon>
        <taxon>Candidatus Thiodiazotropha</taxon>
    </lineage>
</organism>
<dbReference type="Proteomes" id="UP000770889">
    <property type="component" value="Unassembled WGS sequence"/>
</dbReference>
<dbReference type="NCBIfam" id="TIGR04152">
    <property type="entry name" value="exosort_VPLPA"/>
    <property type="match status" value="1"/>
</dbReference>
<dbReference type="InterPro" id="IPR014263">
    <property type="entry name" value="Methanolan_biosynth_EpsI"/>
</dbReference>
<dbReference type="GO" id="GO:0005886">
    <property type="term" value="C:plasma membrane"/>
    <property type="evidence" value="ECO:0007669"/>
    <property type="project" value="UniProtKB-SubCell"/>
</dbReference>
<evidence type="ECO:0000313" key="11">
    <source>
        <dbReference type="Proteomes" id="UP000770889"/>
    </source>
</evidence>
<feature type="transmembrane region" description="Helical" evidence="8">
    <location>
        <begin position="219"/>
        <end position="242"/>
    </location>
</feature>
<dbReference type="InterPro" id="IPR026392">
    <property type="entry name" value="Exo/Archaeosortase_dom"/>
</dbReference>
<keyword evidence="6 8" id="KW-1133">Transmembrane helix</keyword>
<dbReference type="InterPro" id="IPR026491">
    <property type="entry name" value="ExosortD_VPLPA"/>
</dbReference>
<dbReference type="InterPro" id="IPR019127">
    <property type="entry name" value="Exosortase"/>
</dbReference>
<keyword evidence="2" id="KW-1003">Cell membrane</keyword>
<evidence type="ECO:0000256" key="8">
    <source>
        <dbReference type="SAM" id="Phobius"/>
    </source>
</evidence>
<dbReference type="InterPro" id="IPR013426">
    <property type="entry name" value="EpsH-like"/>
</dbReference>